<comment type="subcellular location">
    <subcellularLocation>
        <location evidence="1">Cell membrane</location>
        <topology evidence="1">Multi-pass membrane protein</topology>
    </subcellularLocation>
</comment>
<evidence type="ECO:0000256" key="6">
    <source>
        <dbReference type="ARBA" id="ARBA00022692"/>
    </source>
</evidence>
<keyword evidence="5 14" id="KW-0679">Respiratory chain</keyword>
<dbReference type="PROSITE" id="PS51257">
    <property type="entry name" value="PROKAR_LIPOPROTEIN"/>
    <property type="match status" value="1"/>
</dbReference>
<dbReference type="PROSITE" id="PS50857">
    <property type="entry name" value="COX2_CUA"/>
    <property type="match status" value="1"/>
</dbReference>
<dbReference type="InterPro" id="IPR036257">
    <property type="entry name" value="Cyt_c_oxidase_su2_TM_sf"/>
</dbReference>
<dbReference type="NCBIfam" id="TIGR01433">
    <property type="entry name" value="CyoA"/>
    <property type="match status" value="1"/>
</dbReference>
<dbReference type="CDD" id="cd04212">
    <property type="entry name" value="CuRO_UO_II"/>
    <property type="match status" value="1"/>
</dbReference>
<evidence type="ECO:0000256" key="4">
    <source>
        <dbReference type="ARBA" id="ARBA00022475"/>
    </source>
</evidence>
<comment type="similarity">
    <text evidence="2 14">Belongs to the cytochrome c oxidase subunit 2 family.</text>
</comment>
<dbReference type="Gene3D" id="1.10.287.90">
    <property type="match status" value="1"/>
</dbReference>
<keyword evidence="11 14" id="KW-0472">Membrane</keyword>
<evidence type="ECO:0000256" key="15">
    <source>
        <dbReference type="SAM" id="Phobius"/>
    </source>
</evidence>
<keyword evidence="9 15" id="KW-1133">Transmembrane helix</keyword>
<dbReference type="Proteomes" id="UP000677812">
    <property type="component" value="Unassembled WGS sequence"/>
</dbReference>
<evidence type="ECO:0000313" key="18">
    <source>
        <dbReference type="EMBL" id="MBR0558635.1"/>
    </source>
</evidence>
<evidence type="ECO:0000256" key="10">
    <source>
        <dbReference type="ARBA" id="ARBA00023002"/>
    </source>
</evidence>
<evidence type="ECO:0000259" key="16">
    <source>
        <dbReference type="PROSITE" id="PS50857"/>
    </source>
</evidence>
<gene>
    <name evidence="18" type="primary">cyoA</name>
    <name evidence="18" type="ORF">KB213_00970</name>
</gene>
<dbReference type="Pfam" id="PF00116">
    <property type="entry name" value="COX2"/>
    <property type="match status" value="1"/>
</dbReference>
<sequence length="312" mass="34571">MKAGPMKKSWRYLPALPALMLSGCTVDLLQPAGPIAEMDSKVMILEFVIMLLIVIPTVIATLVFAWKYRASNKQAEYLPTWDHSTKIEIFVWGIPAIIILVLGAISWWSTHAYDPYRPLQTTGNVKPLNIQVVSLDWKWLFIYPDQGIATINQLAVPTNTPLNFEMTSDTVMTSFFIPRLGSMIYVMPGQQTQLHLLASVAGNYLGEASHYSGGGFSDMNFRTLAMDKSGFDAWVEKVKSSSDSLDTVSYPSYAARQVAAPVHYFSHVQPDLFDGIVAKYNNGMMVEKTTGKVMHMPAAGAAASMPDMNMKE</sequence>
<keyword evidence="12" id="KW-0564">Palmitate</keyword>
<dbReference type="Gene3D" id="2.60.40.420">
    <property type="entry name" value="Cupredoxins - blue copper proteins"/>
    <property type="match status" value="1"/>
</dbReference>
<evidence type="ECO:0000256" key="14">
    <source>
        <dbReference type="PIRNR" id="PIRNR000292"/>
    </source>
</evidence>
<evidence type="ECO:0000256" key="2">
    <source>
        <dbReference type="ARBA" id="ARBA00007866"/>
    </source>
</evidence>
<keyword evidence="10 14" id="KW-0560">Oxidoreductase</keyword>
<evidence type="ECO:0000259" key="17">
    <source>
        <dbReference type="PROSITE" id="PS50999"/>
    </source>
</evidence>
<evidence type="ECO:0000256" key="3">
    <source>
        <dbReference type="ARBA" id="ARBA00022448"/>
    </source>
</evidence>
<keyword evidence="19" id="KW-1185">Reference proteome</keyword>
<dbReference type="InterPro" id="IPR045187">
    <property type="entry name" value="CcO_II"/>
</dbReference>
<evidence type="ECO:0000256" key="11">
    <source>
        <dbReference type="ARBA" id="ARBA00023136"/>
    </source>
</evidence>
<protein>
    <recommendedName>
        <fullName evidence="14">Ubiquinol oxidase subunit 2</fullName>
    </recommendedName>
</protein>
<evidence type="ECO:0000256" key="5">
    <source>
        <dbReference type="ARBA" id="ARBA00022660"/>
    </source>
</evidence>
<evidence type="ECO:0000256" key="1">
    <source>
        <dbReference type="ARBA" id="ARBA00004651"/>
    </source>
</evidence>
<dbReference type="InterPro" id="IPR006333">
    <property type="entry name" value="Cyt_o_ubiquinol_oxidase_su2"/>
</dbReference>
<evidence type="ECO:0000256" key="12">
    <source>
        <dbReference type="ARBA" id="ARBA00023139"/>
    </source>
</evidence>
<dbReference type="EMBL" id="JAGRQH010000001">
    <property type="protein sequence ID" value="MBR0558635.1"/>
    <property type="molecule type" value="Genomic_DNA"/>
</dbReference>
<dbReference type="InterPro" id="IPR002429">
    <property type="entry name" value="CcO_II-like_C"/>
</dbReference>
<dbReference type="SUPFAM" id="SSF49503">
    <property type="entry name" value="Cupredoxins"/>
    <property type="match status" value="1"/>
</dbReference>
<feature type="transmembrane region" description="Helical" evidence="15">
    <location>
        <begin position="89"/>
        <end position="108"/>
    </location>
</feature>
<feature type="domain" description="Cytochrome oxidase subunit II transmembrane region profile" evidence="17">
    <location>
        <begin position="20"/>
        <end position="117"/>
    </location>
</feature>
<dbReference type="PROSITE" id="PS50999">
    <property type="entry name" value="COX2_TM"/>
    <property type="match status" value="1"/>
</dbReference>
<proteinExistence type="inferred from homology"/>
<evidence type="ECO:0000256" key="13">
    <source>
        <dbReference type="ARBA" id="ARBA00023288"/>
    </source>
</evidence>
<evidence type="ECO:0000256" key="8">
    <source>
        <dbReference type="ARBA" id="ARBA00022982"/>
    </source>
</evidence>
<dbReference type="InterPro" id="IPR010514">
    <property type="entry name" value="COX_ARM"/>
</dbReference>
<feature type="transmembrane region" description="Helical" evidence="15">
    <location>
        <begin position="47"/>
        <end position="68"/>
    </location>
</feature>
<keyword evidence="6 15" id="KW-0812">Transmembrane</keyword>
<evidence type="ECO:0000256" key="7">
    <source>
        <dbReference type="ARBA" id="ARBA00022729"/>
    </source>
</evidence>
<dbReference type="PIRSF" id="PIRSF000292">
    <property type="entry name" value="Ubi_od_II"/>
    <property type="match status" value="1"/>
</dbReference>
<dbReference type="InterPro" id="IPR008972">
    <property type="entry name" value="Cupredoxin"/>
</dbReference>
<dbReference type="Pfam" id="PF06481">
    <property type="entry name" value="COX_ARM"/>
    <property type="match status" value="1"/>
</dbReference>
<dbReference type="SUPFAM" id="SSF81464">
    <property type="entry name" value="Cytochrome c oxidase subunit II-like, transmembrane region"/>
    <property type="match status" value="1"/>
</dbReference>
<keyword evidence="7" id="KW-0732">Signal</keyword>
<keyword evidence="3 14" id="KW-0813">Transport</keyword>
<accession>A0ABS5E406</accession>
<reference evidence="18 19" key="1">
    <citation type="submission" date="2021-04" db="EMBL/GenBank/DDBJ databases">
        <title>The complete genome sequence of Neokomagataea sp. TBRC 2177.</title>
        <authorList>
            <person name="Charoenyingcharoen P."/>
            <person name="Yukphan P."/>
        </authorList>
    </citation>
    <scope>NUCLEOTIDE SEQUENCE [LARGE SCALE GENOMIC DNA]</scope>
    <source>
        <strain evidence="18 19">TBRC 2177</strain>
    </source>
</reference>
<keyword evidence="8 14" id="KW-0249">Electron transport</keyword>
<dbReference type="PANTHER" id="PTHR22888">
    <property type="entry name" value="CYTOCHROME C OXIDASE, SUBUNIT II"/>
    <property type="match status" value="1"/>
</dbReference>
<evidence type="ECO:0000256" key="9">
    <source>
        <dbReference type="ARBA" id="ARBA00022989"/>
    </source>
</evidence>
<dbReference type="InterPro" id="IPR011759">
    <property type="entry name" value="Cyt_c_oxidase_su2_TM_dom"/>
</dbReference>
<feature type="domain" description="Cytochrome oxidase subunit II copper A binding" evidence="16">
    <location>
        <begin position="125"/>
        <end position="237"/>
    </location>
</feature>
<keyword evidence="4 14" id="KW-1003">Cell membrane</keyword>
<evidence type="ECO:0000313" key="19">
    <source>
        <dbReference type="Proteomes" id="UP000677812"/>
    </source>
</evidence>
<dbReference type="InterPro" id="IPR034227">
    <property type="entry name" value="CuRO_UO_II"/>
</dbReference>
<keyword evidence="13" id="KW-0449">Lipoprotein</keyword>
<dbReference type="PANTHER" id="PTHR22888:SF18">
    <property type="entry name" value="CYTOCHROME BO(3) UBIQUINOL OXIDASE SUBUNIT 2"/>
    <property type="match status" value="1"/>
</dbReference>
<name>A0ABS5E406_9PROT</name>
<organism evidence="18 19">
    <name type="scientific">Neokomagataea anthophila</name>
    <dbReference type="NCBI Taxonomy" id="2826925"/>
    <lineage>
        <taxon>Bacteria</taxon>
        <taxon>Pseudomonadati</taxon>
        <taxon>Pseudomonadota</taxon>
        <taxon>Alphaproteobacteria</taxon>
        <taxon>Acetobacterales</taxon>
        <taxon>Acetobacteraceae</taxon>
        <taxon>Neokomagataea</taxon>
    </lineage>
</organism>
<comment type="caution">
    <text evidence="18">The sequence shown here is derived from an EMBL/GenBank/DDBJ whole genome shotgun (WGS) entry which is preliminary data.</text>
</comment>